<proteinExistence type="inferred from homology"/>
<dbReference type="PANTHER" id="PTHR43248">
    <property type="entry name" value="2-SUCCINYL-6-HYDROXY-2,4-CYCLOHEXADIENE-1-CARBOXYLATE SYNTHASE"/>
    <property type="match status" value="1"/>
</dbReference>
<dbReference type="InterPro" id="IPR029058">
    <property type="entry name" value="AB_hydrolase_fold"/>
</dbReference>
<dbReference type="InterPro" id="IPR013595">
    <property type="entry name" value="Pept_S33_TAP-like_C"/>
</dbReference>
<feature type="domain" description="Peptidase S33 tripeptidyl aminopeptidase-like C-terminal" evidence="7">
    <location>
        <begin position="413"/>
        <end position="518"/>
    </location>
</feature>
<feature type="domain" description="AB hydrolase-1" evidence="6">
    <location>
        <begin position="118"/>
        <end position="300"/>
    </location>
</feature>
<organism evidence="8 9">
    <name type="scientific">Streptomyces solicavernae</name>
    <dbReference type="NCBI Taxonomy" id="3043614"/>
    <lineage>
        <taxon>Bacteria</taxon>
        <taxon>Bacillati</taxon>
        <taxon>Actinomycetota</taxon>
        <taxon>Actinomycetes</taxon>
        <taxon>Kitasatosporales</taxon>
        <taxon>Streptomycetaceae</taxon>
        <taxon>Streptomyces</taxon>
    </lineage>
</organism>
<gene>
    <name evidence="8" type="ORF">QIS99_24095</name>
</gene>
<accession>A0ABT6RXT8</accession>
<dbReference type="Proteomes" id="UP001224661">
    <property type="component" value="Unassembled WGS sequence"/>
</dbReference>
<sequence length="519" mass="53921">MPVAVTARGLRRAAGAALALALLLTGCTGKGGSATDASPRPNGASGRAPAPESTDSALPAVLTGQRLDWGACAGAPGEGWECATMKAPLDHEKPDGETIGLALIRKQATDEDGRIGSLLFNFGGPGGSGVSGLPAMASLFTNLNSRYDLVSFDPRGVAASSGVRCRSDRELEEASTKVDLTPDTAAEEKAYFADAADFGAGCARRSGKVLPHIGTSDAARDLDLMRQVLGDDKLHYFGFSYGTELGGTYAHLFPARVGRIVLDGVVDPSADSVGHARNQTTGFQRALENYLKSTGADPDRGTRSLVALLKRLDAKPLPAGGGRELTESLALTGILASLYSEQSWSTLTEALDDARAGRGGKLLALADQYNNRDASGSYGTQSHAQRAISCADAKKRPTAAEARALLPEFRRISPVFGEFLGWDIAGWCHAWPVPGAHDTPEVSAPGADPILVVGTTGDSATPIEGAERMVDELGPGVGVQLTYEGERHTAYGGGSTCVTSTVDGYLLDGTVPKHGKRCA</sequence>
<evidence type="ECO:0000256" key="4">
    <source>
        <dbReference type="SAM" id="MobiDB-lite"/>
    </source>
</evidence>
<evidence type="ECO:0000256" key="2">
    <source>
        <dbReference type="ARBA" id="ARBA00022729"/>
    </source>
</evidence>
<dbReference type="InterPro" id="IPR000073">
    <property type="entry name" value="AB_hydrolase_1"/>
</dbReference>
<dbReference type="InterPro" id="IPR051601">
    <property type="entry name" value="Serine_prot/Carboxylest_S33"/>
</dbReference>
<comment type="similarity">
    <text evidence="1">Belongs to the peptidase S33 family.</text>
</comment>
<dbReference type="SUPFAM" id="SSF53474">
    <property type="entry name" value="alpha/beta-Hydrolases"/>
    <property type="match status" value="1"/>
</dbReference>
<dbReference type="Gene3D" id="3.40.50.1820">
    <property type="entry name" value="alpha/beta hydrolase"/>
    <property type="match status" value="1"/>
</dbReference>
<feature type="region of interest" description="Disordered" evidence="4">
    <location>
        <begin position="31"/>
        <end position="56"/>
    </location>
</feature>
<dbReference type="Pfam" id="PF08386">
    <property type="entry name" value="Abhydrolase_4"/>
    <property type="match status" value="1"/>
</dbReference>
<keyword evidence="9" id="KW-1185">Reference proteome</keyword>
<name>A0ABT6RXT8_9ACTN</name>
<protein>
    <submittedName>
        <fullName evidence="8">Alpha/beta hydrolase</fullName>
    </submittedName>
</protein>
<dbReference type="RefSeq" id="WP_282515714.1">
    <property type="nucleotide sequence ID" value="NZ_JASCIR010000025.1"/>
</dbReference>
<keyword evidence="2 5" id="KW-0732">Signal</keyword>
<evidence type="ECO:0000313" key="9">
    <source>
        <dbReference type="Proteomes" id="UP001224661"/>
    </source>
</evidence>
<evidence type="ECO:0000256" key="5">
    <source>
        <dbReference type="SAM" id="SignalP"/>
    </source>
</evidence>
<comment type="caution">
    <text evidence="8">The sequence shown here is derived from an EMBL/GenBank/DDBJ whole genome shotgun (WGS) entry which is preliminary data.</text>
</comment>
<evidence type="ECO:0000256" key="1">
    <source>
        <dbReference type="ARBA" id="ARBA00010088"/>
    </source>
</evidence>
<evidence type="ECO:0000313" key="8">
    <source>
        <dbReference type="EMBL" id="MDI3389255.1"/>
    </source>
</evidence>
<evidence type="ECO:0000256" key="3">
    <source>
        <dbReference type="ARBA" id="ARBA00022801"/>
    </source>
</evidence>
<reference evidence="8 9" key="1">
    <citation type="submission" date="2023-05" db="EMBL/GenBank/DDBJ databases">
        <title>Draft genome sequence of Streptomyces sp. B-S-A8 isolated from a cave soil in Thailand.</title>
        <authorList>
            <person name="Chamroensaksri N."/>
            <person name="Muangham S."/>
        </authorList>
    </citation>
    <scope>NUCLEOTIDE SEQUENCE [LARGE SCALE GENOMIC DNA]</scope>
    <source>
        <strain evidence="8 9">B-S-A8</strain>
    </source>
</reference>
<feature type="chain" id="PRO_5046430379" evidence="5">
    <location>
        <begin position="20"/>
        <end position="519"/>
    </location>
</feature>
<evidence type="ECO:0000259" key="7">
    <source>
        <dbReference type="Pfam" id="PF08386"/>
    </source>
</evidence>
<dbReference type="GO" id="GO:0016787">
    <property type="term" value="F:hydrolase activity"/>
    <property type="evidence" value="ECO:0007669"/>
    <property type="project" value="UniProtKB-KW"/>
</dbReference>
<evidence type="ECO:0000259" key="6">
    <source>
        <dbReference type="Pfam" id="PF00561"/>
    </source>
</evidence>
<feature type="signal peptide" evidence="5">
    <location>
        <begin position="1"/>
        <end position="19"/>
    </location>
</feature>
<dbReference type="PANTHER" id="PTHR43248:SF29">
    <property type="entry name" value="TRIPEPTIDYL AMINOPEPTIDASE"/>
    <property type="match status" value="1"/>
</dbReference>
<dbReference type="Pfam" id="PF00561">
    <property type="entry name" value="Abhydrolase_1"/>
    <property type="match status" value="1"/>
</dbReference>
<keyword evidence="3 8" id="KW-0378">Hydrolase</keyword>
<dbReference type="EMBL" id="JASCIR010000025">
    <property type="protein sequence ID" value="MDI3389255.1"/>
    <property type="molecule type" value="Genomic_DNA"/>
</dbReference>